<keyword evidence="2" id="KW-0749">Sporulation</keyword>
<name>A0A559IKA0_9BACL</name>
<gene>
    <name evidence="3" type="ORF">FPZ44_19495</name>
</gene>
<evidence type="ECO:0000313" key="4">
    <source>
        <dbReference type="Proteomes" id="UP000318102"/>
    </source>
</evidence>
<protein>
    <submittedName>
        <fullName evidence="3">Protein-glutamine gamma-glutamyltransferase</fullName>
        <ecNumber evidence="3">2.3.2.13</ecNumber>
    </submittedName>
</protein>
<evidence type="ECO:0000256" key="1">
    <source>
        <dbReference type="ARBA" id="ARBA00022679"/>
    </source>
</evidence>
<evidence type="ECO:0000256" key="2">
    <source>
        <dbReference type="ARBA" id="ARBA00022969"/>
    </source>
</evidence>
<keyword evidence="1 3" id="KW-0808">Transferase</keyword>
<dbReference type="EC" id="2.3.2.13" evidence="3"/>
<dbReference type="InterPro" id="IPR020916">
    <property type="entry name" value="Gln_gamma-glutamylTfrase_bac"/>
</dbReference>
<accession>A0A559IKA0</accession>
<evidence type="ECO:0000313" key="3">
    <source>
        <dbReference type="EMBL" id="TVX88096.1"/>
    </source>
</evidence>
<dbReference type="AlphaFoldDB" id="A0A559IKA0"/>
<dbReference type="Proteomes" id="UP000318102">
    <property type="component" value="Unassembled WGS sequence"/>
</dbReference>
<keyword evidence="4" id="KW-1185">Reference proteome</keyword>
<dbReference type="GO" id="GO:0003810">
    <property type="term" value="F:protein-glutamine gamma-glutamyltransferase activity"/>
    <property type="evidence" value="ECO:0007669"/>
    <property type="project" value="UniProtKB-EC"/>
</dbReference>
<keyword evidence="3" id="KW-0012">Acyltransferase</keyword>
<dbReference type="EMBL" id="VNJK01000003">
    <property type="protein sequence ID" value="TVX88096.1"/>
    <property type="molecule type" value="Genomic_DNA"/>
</dbReference>
<sequence>MILIHGVSPEQIQMLPLSALERSILSKKQNSPVVYRYESLGALNFELKTRASIVEAAKALNASGVDFADFDKSRCNEQFWTRMENGGFQLRSDVLPSDGINDIFRNGKLYAFECSMAIVMVLYKAILDVLPMQTFNRHFQNLILYGWHYDKDLPLRKVESGLEVYPGDVQYFKNPDYDPETPEWQGENVVVLADDLYFGHGIGIRTSRGMIDALNGARRPFSHTSAYLMDEVVILEYELLRTLPLREERTGTGNGDAVIAQIGTRTYSYKNGKFEVV</sequence>
<dbReference type="GO" id="GO:0030435">
    <property type="term" value="P:sporulation resulting in formation of a cellular spore"/>
    <property type="evidence" value="ECO:0007669"/>
    <property type="project" value="UniProtKB-KW"/>
</dbReference>
<proteinExistence type="inferred from homology"/>
<comment type="caution">
    <text evidence="3">The sequence shown here is derived from an EMBL/GenBank/DDBJ whole genome shotgun (WGS) entry which is preliminary data.</text>
</comment>
<reference evidence="3 4" key="1">
    <citation type="submission" date="2019-07" db="EMBL/GenBank/DDBJ databases">
        <authorList>
            <person name="Kim J."/>
        </authorList>
    </citation>
    <scope>NUCLEOTIDE SEQUENCE [LARGE SCALE GENOMIC DNA]</scope>
    <source>
        <strain evidence="3 4">N4</strain>
    </source>
</reference>
<dbReference type="RefSeq" id="WP_144992951.1">
    <property type="nucleotide sequence ID" value="NZ_VNJK01000003.1"/>
</dbReference>
<dbReference type="NCBIfam" id="NF002869">
    <property type="entry name" value="PRK03187.1"/>
    <property type="match status" value="1"/>
</dbReference>
<dbReference type="HAMAP" id="MF_00727">
    <property type="entry name" value="Tgl"/>
    <property type="match status" value="1"/>
</dbReference>
<organism evidence="3 4">
    <name type="scientific">Paenibacillus agilis</name>
    <dbReference type="NCBI Taxonomy" id="3020863"/>
    <lineage>
        <taxon>Bacteria</taxon>
        <taxon>Bacillati</taxon>
        <taxon>Bacillota</taxon>
        <taxon>Bacilli</taxon>
        <taxon>Bacillales</taxon>
        <taxon>Paenibacillaceae</taxon>
        <taxon>Paenibacillus</taxon>
    </lineage>
</organism>
<dbReference type="OrthoDB" id="1845399at2"/>
<dbReference type="Pfam" id="PF20085">
    <property type="entry name" value="TGL"/>
    <property type="match status" value="1"/>
</dbReference>